<keyword evidence="1" id="KW-0812">Transmembrane</keyword>
<dbReference type="OrthoDB" id="7349713at2"/>
<keyword evidence="4" id="KW-1185">Reference proteome</keyword>
<reference evidence="3 4" key="1">
    <citation type="submission" date="2014-08" db="EMBL/GenBank/DDBJ databases">
        <authorList>
            <person name="Hassan Y.I."/>
            <person name="Lepp D."/>
            <person name="Zhou T."/>
        </authorList>
    </citation>
    <scope>NUCLEOTIDE SEQUENCE [LARGE SCALE GENOMIC DNA]</scope>
    <source>
        <strain evidence="3 4">IFO13584</strain>
    </source>
</reference>
<evidence type="ECO:0000256" key="1">
    <source>
        <dbReference type="SAM" id="Phobius"/>
    </source>
</evidence>
<protein>
    <recommendedName>
        <fullName evidence="2">TadE-like domain-containing protein</fullName>
    </recommendedName>
</protein>
<keyword evidence="1" id="KW-1133">Transmembrane helix</keyword>
<evidence type="ECO:0000259" key="2">
    <source>
        <dbReference type="Pfam" id="PF07811"/>
    </source>
</evidence>
<dbReference type="InterPro" id="IPR012495">
    <property type="entry name" value="TadE-like_dom"/>
</dbReference>
<keyword evidence="1" id="KW-0472">Membrane</keyword>
<evidence type="ECO:0000313" key="3">
    <source>
        <dbReference type="EMBL" id="KFL31002.1"/>
    </source>
</evidence>
<evidence type="ECO:0000313" key="4">
    <source>
        <dbReference type="Proteomes" id="UP000028981"/>
    </source>
</evidence>
<gene>
    <name evidence="3" type="ORF">JP75_11675</name>
</gene>
<dbReference type="EMBL" id="JQGC01000009">
    <property type="protein sequence ID" value="KFL31002.1"/>
    <property type="molecule type" value="Genomic_DNA"/>
</dbReference>
<organism evidence="3 4">
    <name type="scientific">Devosia riboflavina</name>
    <dbReference type="NCBI Taxonomy" id="46914"/>
    <lineage>
        <taxon>Bacteria</taxon>
        <taxon>Pseudomonadati</taxon>
        <taxon>Pseudomonadota</taxon>
        <taxon>Alphaproteobacteria</taxon>
        <taxon>Hyphomicrobiales</taxon>
        <taxon>Devosiaceae</taxon>
        <taxon>Devosia</taxon>
    </lineage>
</organism>
<dbReference type="AlphaFoldDB" id="A0A087M299"/>
<sequence length="175" mass="19634">MSRWRLKSLARDTRGATVIEFALLAPIFFAILTAILQTSVQYFAAQVLESGVYDASRTIRVGQAQRDGWTAADYKENVCSRLYGLFGDCADMHVNVRTINDFQSADYSVPLDLNCVEDCDWTEDEVWTPGGSSGVVLVQVYYRYPAILQFPYAPNKLPDGRILLSAATVFRNEPF</sequence>
<dbReference type="STRING" id="46914.JP75_11675"/>
<feature type="transmembrane region" description="Helical" evidence="1">
    <location>
        <begin position="21"/>
        <end position="44"/>
    </location>
</feature>
<proteinExistence type="predicted"/>
<name>A0A087M299_9HYPH</name>
<feature type="domain" description="TadE-like" evidence="2">
    <location>
        <begin position="15"/>
        <end position="57"/>
    </location>
</feature>
<dbReference type="RefSeq" id="WP_035082826.1">
    <property type="nucleotide sequence ID" value="NZ_JQGC01000009.1"/>
</dbReference>
<dbReference type="Proteomes" id="UP000028981">
    <property type="component" value="Unassembled WGS sequence"/>
</dbReference>
<dbReference type="Pfam" id="PF07811">
    <property type="entry name" value="TadE"/>
    <property type="match status" value="1"/>
</dbReference>
<accession>A0A087M299</accession>
<comment type="caution">
    <text evidence="3">The sequence shown here is derived from an EMBL/GenBank/DDBJ whole genome shotgun (WGS) entry which is preliminary data.</text>
</comment>